<keyword evidence="2" id="KW-1185">Reference proteome</keyword>
<name>A0A0Y0AUI4_9CAUD</name>
<dbReference type="EMBL" id="KU253712">
    <property type="protein sequence ID" value="AMB18778.1"/>
    <property type="molecule type" value="Genomic_DNA"/>
</dbReference>
<dbReference type="OrthoDB" id="31412at10239"/>
<dbReference type="RefSeq" id="YP_009274902.1">
    <property type="nucleotide sequence ID" value="NC_030920.1"/>
</dbReference>
<dbReference type="KEGG" id="vg:28801857"/>
<protein>
    <submittedName>
        <fullName evidence="1">Uncharacterized protein</fullName>
    </submittedName>
</protein>
<sequence length="175" mass="20035">MDSVQKFISENSHQFGYIMQEASRQWAAKDPVGALTVGTCKSFVDSYGDYHTILDKLQAIEEPKVAKNGEYKALVSGHIFIEPEMGSNIELFTNIDNDVKNTDIFCDIELEILSKLEYRLKDKFGLLKDEGDHFFMAVVYARFTSYQGLEGTEYDVEYDIQEINRIEDLDKGAEF</sequence>
<evidence type="ECO:0000313" key="1">
    <source>
        <dbReference type="EMBL" id="AMB18778.1"/>
    </source>
</evidence>
<accession>A0A0Y0AUI4</accession>
<gene>
    <name evidence="1" type="ORF">Eldridge_0198</name>
</gene>
<dbReference type="GeneID" id="28801857"/>
<organism evidence="1 2">
    <name type="scientific">Bacillus phage Eldridge</name>
    <dbReference type="NCBI Taxonomy" id="1776293"/>
    <lineage>
        <taxon>Viruses</taxon>
        <taxon>Duplodnaviria</taxon>
        <taxon>Heunggongvirae</taxon>
        <taxon>Uroviricota</taxon>
        <taxon>Caudoviricetes</taxon>
        <taxon>Herelleviridae</taxon>
        <taxon>Bastillevirinae</taxon>
        <taxon>Eldridgevirus</taxon>
        <taxon>Eldridgevirus eldridge</taxon>
    </lineage>
</organism>
<dbReference type="Proteomes" id="UP000204502">
    <property type="component" value="Segment"/>
</dbReference>
<proteinExistence type="predicted"/>
<reference evidence="1 2" key="1">
    <citation type="journal article" date="2016" name="Genome Announc.">
        <title>Complete Genome Sequence of Bacillus megaterium Bacteriophage Eldridge.</title>
        <authorList>
            <person name="Reveille A.M."/>
            <person name="Eldridge K.A."/>
            <person name="Temple L.M."/>
        </authorList>
    </citation>
    <scope>NUCLEOTIDE SEQUENCE [LARGE SCALE GENOMIC DNA]</scope>
</reference>
<evidence type="ECO:0000313" key="2">
    <source>
        <dbReference type="Proteomes" id="UP000204502"/>
    </source>
</evidence>